<proteinExistence type="predicted"/>
<dbReference type="Proteomes" id="UP000789525">
    <property type="component" value="Unassembled WGS sequence"/>
</dbReference>
<name>A0ACA9NNK4_9GLOM</name>
<feature type="non-terminal residue" evidence="1">
    <location>
        <position position="50"/>
    </location>
</feature>
<gene>
    <name evidence="1" type="ORF">ACOLOM_LOCUS8597</name>
</gene>
<sequence length="50" mass="5459">MANKLFLTSRLPTTIYCTKAKGDIINAPSGTEIASKRRFPPTSAANFFPN</sequence>
<protein>
    <submittedName>
        <fullName evidence="1">9153_t:CDS:1</fullName>
    </submittedName>
</protein>
<organism evidence="1 2">
    <name type="scientific">Acaulospora colombiana</name>
    <dbReference type="NCBI Taxonomy" id="27376"/>
    <lineage>
        <taxon>Eukaryota</taxon>
        <taxon>Fungi</taxon>
        <taxon>Fungi incertae sedis</taxon>
        <taxon>Mucoromycota</taxon>
        <taxon>Glomeromycotina</taxon>
        <taxon>Glomeromycetes</taxon>
        <taxon>Diversisporales</taxon>
        <taxon>Acaulosporaceae</taxon>
        <taxon>Acaulospora</taxon>
    </lineage>
</organism>
<accession>A0ACA9NNK4</accession>
<reference evidence="1" key="1">
    <citation type="submission" date="2021-06" db="EMBL/GenBank/DDBJ databases">
        <authorList>
            <person name="Kallberg Y."/>
            <person name="Tangrot J."/>
            <person name="Rosling A."/>
        </authorList>
    </citation>
    <scope>NUCLEOTIDE SEQUENCE</scope>
    <source>
        <strain evidence="1">CL356</strain>
    </source>
</reference>
<keyword evidence="2" id="KW-1185">Reference proteome</keyword>
<evidence type="ECO:0000313" key="2">
    <source>
        <dbReference type="Proteomes" id="UP000789525"/>
    </source>
</evidence>
<evidence type="ECO:0000313" key="1">
    <source>
        <dbReference type="EMBL" id="CAG8661235.1"/>
    </source>
</evidence>
<comment type="caution">
    <text evidence="1">The sequence shown here is derived from an EMBL/GenBank/DDBJ whole genome shotgun (WGS) entry which is preliminary data.</text>
</comment>
<dbReference type="EMBL" id="CAJVPT010022683">
    <property type="protein sequence ID" value="CAG8661235.1"/>
    <property type="molecule type" value="Genomic_DNA"/>
</dbReference>